<evidence type="ECO:0000256" key="7">
    <source>
        <dbReference type="SAM" id="SignalP"/>
    </source>
</evidence>
<feature type="signal peptide" evidence="7">
    <location>
        <begin position="1"/>
        <end position="27"/>
    </location>
</feature>
<dbReference type="GO" id="GO:0005576">
    <property type="term" value="C:extracellular region"/>
    <property type="evidence" value="ECO:0007669"/>
    <property type="project" value="UniProtKB-SubCell"/>
</dbReference>
<feature type="region of interest" description="Disordered" evidence="6">
    <location>
        <begin position="62"/>
        <end position="84"/>
    </location>
</feature>
<dbReference type="Gramene" id="OE9A097846T1">
    <property type="protein sequence ID" value="OE9A097846C1"/>
    <property type="gene ID" value="OE9A097846"/>
</dbReference>
<keyword evidence="4 7" id="KW-0732">Signal</keyword>
<evidence type="ECO:0000256" key="2">
    <source>
        <dbReference type="ARBA" id="ARBA00005416"/>
    </source>
</evidence>
<dbReference type="Proteomes" id="UP000594638">
    <property type="component" value="Unassembled WGS sequence"/>
</dbReference>
<reference evidence="8 9" key="1">
    <citation type="submission" date="2019-12" db="EMBL/GenBank/DDBJ databases">
        <authorList>
            <person name="Alioto T."/>
            <person name="Alioto T."/>
            <person name="Gomez Garrido J."/>
        </authorList>
    </citation>
    <scope>NUCLEOTIDE SEQUENCE [LARGE SCALE GENOMIC DNA]</scope>
</reference>
<proteinExistence type="inferred from homology"/>
<evidence type="ECO:0000313" key="9">
    <source>
        <dbReference type="Proteomes" id="UP000594638"/>
    </source>
</evidence>
<accession>A0A8S0TXJ1</accession>
<evidence type="ECO:0000256" key="5">
    <source>
        <dbReference type="ARBA" id="ARBA00022782"/>
    </source>
</evidence>
<comment type="similarity">
    <text evidence="2">Belongs to the CLV3/ESR signal peptide family.</text>
</comment>
<comment type="subcellular location">
    <subcellularLocation>
        <location evidence="1">Secreted</location>
    </subcellularLocation>
</comment>
<evidence type="ECO:0000256" key="6">
    <source>
        <dbReference type="SAM" id="MobiDB-lite"/>
    </source>
</evidence>
<gene>
    <name evidence="8" type="ORF">OLEA9_A097846</name>
</gene>
<feature type="chain" id="PRO_5035829714" evidence="7">
    <location>
        <begin position="28"/>
        <end position="84"/>
    </location>
</feature>
<evidence type="ECO:0000256" key="4">
    <source>
        <dbReference type="ARBA" id="ARBA00022729"/>
    </source>
</evidence>
<dbReference type="AlphaFoldDB" id="A0A8S0TXJ1"/>
<protein>
    <submittedName>
        <fullName evidence="8">Uncharacterized protein</fullName>
    </submittedName>
</protein>
<evidence type="ECO:0000256" key="1">
    <source>
        <dbReference type="ARBA" id="ARBA00004613"/>
    </source>
</evidence>
<comment type="caution">
    <text evidence="8">The sequence shown here is derived from an EMBL/GenBank/DDBJ whole genome shotgun (WGS) entry which is preliminary data.</text>
</comment>
<evidence type="ECO:0000256" key="3">
    <source>
        <dbReference type="ARBA" id="ARBA00022525"/>
    </source>
</evidence>
<dbReference type="InterPro" id="IPR044962">
    <property type="entry name" value="CLV3/ESR"/>
</dbReference>
<keyword evidence="5" id="KW-0221">Differentiation</keyword>
<dbReference type="OrthoDB" id="1862509at2759"/>
<dbReference type="GO" id="GO:0030154">
    <property type="term" value="P:cell differentiation"/>
    <property type="evidence" value="ECO:0007669"/>
    <property type="project" value="UniProtKB-KW"/>
</dbReference>
<keyword evidence="9" id="KW-1185">Reference proteome</keyword>
<dbReference type="GO" id="GO:0033612">
    <property type="term" value="F:receptor serine/threonine kinase binding"/>
    <property type="evidence" value="ECO:0007669"/>
    <property type="project" value="InterPro"/>
</dbReference>
<dbReference type="PANTHER" id="PTHR36349">
    <property type="entry name" value="PROTEIN CLAVATA 3"/>
    <property type="match status" value="1"/>
</dbReference>
<keyword evidence="3" id="KW-0964">Secreted</keyword>
<sequence>MAITKSKCFQLLLVLALVMLQASECKAKTYNRKEMGLKSGGPAAMFPSLGNYKEMPEDWEMRRVPAGPDPLHHNGHTPTKPRTP</sequence>
<evidence type="ECO:0000313" key="8">
    <source>
        <dbReference type="EMBL" id="CAA3010829.1"/>
    </source>
</evidence>
<dbReference type="PANTHER" id="PTHR36349:SF2">
    <property type="entry name" value="PROTEIN CLAVATA 3"/>
    <property type="match status" value="1"/>
</dbReference>
<name>A0A8S0TXJ1_OLEEU</name>
<dbReference type="EMBL" id="CACTIH010007352">
    <property type="protein sequence ID" value="CAA3010829.1"/>
    <property type="molecule type" value="Genomic_DNA"/>
</dbReference>
<organism evidence="8 9">
    <name type="scientific">Olea europaea subsp. europaea</name>
    <dbReference type="NCBI Taxonomy" id="158383"/>
    <lineage>
        <taxon>Eukaryota</taxon>
        <taxon>Viridiplantae</taxon>
        <taxon>Streptophyta</taxon>
        <taxon>Embryophyta</taxon>
        <taxon>Tracheophyta</taxon>
        <taxon>Spermatophyta</taxon>
        <taxon>Magnoliopsida</taxon>
        <taxon>eudicotyledons</taxon>
        <taxon>Gunneridae</taxon>
        <taxon>Pentapetalae</taxon>
        <taxon>asterids</taxon>
        <taxon>lamiids</taxon>
        <taxon>Lamiales</taxon>
        <taxon>Oleaceae</taxon>
        <taxon>Oleeae</taxon>
        <taxon>Olea</taxon>
    </lineage>
</organism>